<dbReference type="RefSeq" id="WP_398277364.1">
    <property type="nucleotide sequence ID" value="NZ_JBITLV010000002.1"/>
</dbReference>
<dbReference type="Proteomes" id="UP001612915">
    <property type="component" value="Unassembled WGS sequence"/>
</dbReference>
<proteinExistence type="predicted"/>
<gene>
    <name evidence="2" type="ORF">ACIB24_07205</name>
</gene>
<evidence type="ECO:0000313" key="3">
    <source>
        <dbReference type="Proteomes" id="UP001612915"/>
    </source>
</evidence>
<keyword evidence="3" id="KW-1185">Reference proteome</keyword>
<reference evidence="2 3" key="1">
    <citation type="submission" date="2024-10" db="EMBL/GenBank/DDBJ databases">
        <title>The Natural Products Discovery Center: Release of the First 8490 Sequenced Strains for Exploring Actinobacteria Biosynthetic Diversity.</title>
        <authorList>
            <person name="Kalkreuter E."/>
            <person name="Kautsar S.A."/>
            <person name="Yang D."/>
            <person name="Bader C.D."/>
            <person name="Teijaro C.N."/>
            <person name="Fluegel L."/>
            <person name="Davis C.M."/>
            <person name="Simpson J.R."/>
            <person name="Lauterbach L."/>
            <person name="Steele A.D."/>
            <person name="Gui C."/>
            <person name="Meng S."/>
            <person name="Li G."/>
            <person name="Viehrig K."/>
            <person name="Ye F."/>
            <person name="Su P."/>
            <person name="Kiefer A.F."/>
            <person name="Nichols A."/>
            <person name="Cepeda A.J."/>
            <person name="Yan W."/>
            <person name="Fan B."/>
            <person name="Jiang Y."/>
            <person name="Adhikari A."/>
            <person name="Zheng C.-J."/>
            <person name="Schuster L."/>
            <person name="Cowan T.M."/>
            <person name="Smanski M.J."/>
            <person name="Chevrette M.G."/>
            <person name="De Carvalho L.P.S."/>
            <person name="Shen B."/>
        </authorList>
    </citation>
    <scope>NUCLEOTIDE SEQUENCE [LARGE SCALE GENOMIC DNA]</scope>
    <source>
        <strain evidence="2 3">NPDC049639</strain>
    </source>
</reference>
<protein>
    <recommendedName>
        <fullName evidence="4">Alpha/beta hydrolase</fullName>
    </recommendedName>
</protein>
<feature type="region of interest" description="Disordered" evidence="1">
    <location>
        <begin position="1"/>
        <end position="25"/>
    </location>
</feature>
<organism evidence="2 3">
    <name type="scientific">Spongisporangium articulatum</name>
    <dbReference type="NCBI Taxonomy" id="3362603"/>
    <lineage>
        <taxon>Bacteria</taxon>
        <taxon>Bacillati</taxon>
        <taxon>Actinomycetota</taxon>
        <taxon>Actinomycetes</taxon>
        <taxon>Kineosporiales</taxon>
        <taxon>Kineosporiaceae</taxon>
        <taxon>Spongisporangium</taxon>
    </lineage>
</organism>
<evidence type="ECO:0000313" key="2">
    <source>
        <dbReference type="EMBL" id="MFI7586846.1"/>
    </source>
</evidence>
<comment type="caution">
    <text evidence="2">The sequence shown here is derived from an EMBL/GenBank/DDBJ whole genome shotgun (WGS) entry which is preliminary data.</text>
</comment>
<evidence type="ECO:0008006" key="4">
    <source>
        <dbReference type="Google" id="ProtNLM"/>
    </source>
</evidence>
<accession>A0ABW8AKG2</accession>
<sequence>MGLAACSAPADPGPGRGEDATEATGPTCADQVRTACRSVTVGTRTIRFVTSPGAPGATATLVDLGGPGVPAPTATQLGAMRSRLPSSIRSNRLIALEEPWVTREVDARCADALSARYERIRGGRRDEPLPVVEACGLGTPGGWGFRPDEYAAAVGAVEKRTGSRVTSFVGASFASQRLSYLSGLGRLQGIWLSHPFPTGLDAARYLGARQLAAEHHWARAYEAKQPLPRTFTDQSAILAAAYLPAKEIASLSTLRSSARHERLRTLSDGLWQVFGTASVSPAILAYYDEMCPALQDWPGVESSRARTGLMGTYHEICSDVMQARRTTAAGPVPVPTVRATCVVVSRTDAVVPRALLKGSDLVERADHLVYDDADHQDMGDLNQCAAR</sequence>
<evidence type="ECO:0000256" key="1">
    <source>
        <dbReference type="SAM" id="MobiDB-lite"/>
    </source>
</evidence>
<name>A0ABW8AKG2_9ACTN</name>
<dbReference type="EMBL" id="JBITLV010000002">
    <property type="protein sequence ID" value="MFI7586846.1"/>
    <property type="molecule type" value="Genomic_DNA"/>
</dbReference>